<dbReference type="SUPFAM" id="SSF142019">
    <property type="entry name" value="Nqo1 FMN-binding domain-like"/>
    <property type="match status" value="1"/>
</dbReference>
<dbReference type="InterPro" id="IPR036249">
    <property type="entry name" value="Thioredoxin-like_sf"/>
</dbReference>
<dbReference type="InterPro" id="IPR019554">
    <property type="entry name" value="Soluble_ligand-bd"/>
</dbReference>
<dbReference type="PANTHER" id="PTHR43578:SF3">
    <property type="entry name" value="NADH-QUINONE OXIDOREDUCTASE SUBUNIT F"/>
    <property type="match status" value="1"/>
</dbReference>
<dbReference type="HOGENOM" id="CLU_014881_3_2_9"/>
<sequence length="564" mass="61413">MAHINSAAELEELRKGILSKIEPDKPCIAICAGIACLGLGNDRVISAFEEEIRKQSLETKVDIRATGCHGFCEKGPIVVIYPEEICYLEVTPEDVPEIISQTVVGKKVIDRLIYTDPNTGAKAVHQFEIPFYKNQSRLLIGNNPKINPKSIEDYLAIGGYSALAKALFAMNPEQVLEEIKKANLRGRGGGGFPAGSKWETTRNAPGEEKYVIVNAHEGEPGAFMDRALFTGNPHLVLEGLIIGAYTIGSHQGFIYTRHDTPQLRENIDIALSEAKEYGLLGENILGSGFNFNVEVHLDVGIFVSGESSALMRSIEGKSPEPRPKYIRTSVSGIWNKPSNLNNVETWANVPQIINNGSKWYSSIGTERSKGTKLISLSGNICNTGVVEVPMGTSLKEIIYNFGGGIPNGKKLKAVHFGGPMGGSIPESLIDSPLDFDVLSKLGTSLGAGDMLVLDEDNCMVETARYFLDFLSGESCGKCVPCREGIRQMLKTLTDITDGKGKEGDIELLEEIAGVVGEAALCSLGRSVPKPLLSMLKYFRDEYEAHIKEKRCPALFCKELKKGEL</sequence>
<dbReference type="Pfam" id="PF10531">
    <property type="entry name" value="SLBB"/>
    <property type="match status" value="1"/>
</dbReference>
<dbReference type="Proteomes" id="UP000013520">
    <property type="component" value="Chromosome"/>
</dbReference>
<dbReference type="CDD" id="cd02980">
    <property type="entry name" value="TRX_Fd_family"/>
    <property type="match status" value="1"/>
</dbReference>
<dbReference type="GO" id="GO:0051539">
    <property type="term" value="F:4 iron, 4 sulfur cluster binding"/>
    <property type="evidence" value="ECO:0007669"/>
    <property type="project" value="UniProtKB-KW"/>
</dbReference>
<dbReference type="OrthoDB" id="9761899at2"/>
<feature type="domain" description="NADH-ubiquinone oxidoreductase 51kDa subunit iron-sulphur binding" evidence="6">
    <location>
        <begin position="460"/>
        <end position="505"/>
    </location>
</feature>
<protein>
    <submittedName>
        <fullName evidence="7">NADH:ubiquinone oxidoreductase, NADH-binding (51 kD) subunit</fullName>
    </submittedName>
</protein>
<dbReference type="SUPFAM" id="SSF52833">
    <property type="entry name" value="Thioredoxin-like"/>
    <property type="match status" value="1"/>
</dbReference>
<dbReference type="SMART" id="SM00928">
    <property type="entry name" value="NADH_4Fe-4S"/>
    <property type="match status" value="1"/>
</dbReference>
<gene>
    <name evidence="7" type="ORF">Desgi_1115</name>
</gene>
<proteinExistence type="inferred from homology"/>
<dbReference type="GO" id="GO:0008137">
    <property type="term" value="F:NADH dehydrogenase (ubiquinone) activity"/>
    <property type="evidence" value="ECO:0007669"/>
    <property type="project" value="InterPro"/>
</dbReference>
<accession>R4KJE9</accession>
<dbReference type="RefSeq" id="WP_015617923.1">
    <property type="nucleotide sequence ID" value="NC_021184.1"/>
</dbReference>
<keyword evidence="3" id="KW-0479">Metal-binding</keyword>
<keyword evidence="2" id="KW-0004">4Fe-4S</keyword>
<dbReference type="GO" id="GO:0046872">
    <property type="term" value="F:metal ion binding"/>
    <property type="evidence" value="ECO:0007669"/>
    <property type="project" value="UniProtKB-KW"/>
</dbReference>
<dbReference type="PROSITE" id="PS00645">
    <property type="entry name" value="COMPLEX1_51K_2"/>
    <property type="match status" value="1"/>
</dbReference>
<dbReference type="Pfam" id="PF01257">
    <property type="entry name" value="2Fe-2S_thioredx"/>
    <property type="match status" value="1"/>
</dbReference>
<dbReference type="eggNOG" id="COG3411">
    <property type="taxonomic scope" value="Bacteria"/>
</dbReference>
<dbReference type="eggNOG" id="COG1894">
    <property type="taxonomic scope" value="Bacteria"/>
</dbReference>
<dbReference type="FunFam" id="1.20.1440.230:FF:000001">
    <property type="entry name" value="Mitochondrial NADH dehydrogenase flavoprotein 1"/>
    <property type="match status" value="1"/>
</dbReference>
<dbReference type="Gene3D" id="1.20.1440.230">
    <property type="entry name" value="NADH-ubiquinone oxidoreductase 51kDa subunit, iron-sulphur binding domain"/>
    <property type="match status" value="1"/>
</dbReference>
<dbReference type="Gene3D" id="3.40.50.11540">
    <property type="entry name" value="NADH-ubiquinone oxidoreductase 51kDa subunit"/>
    <property type="match status" value="1"/>
</dbReference>
<dbReference type="AlphaFoldDB" id="R4KJE9"/>
<evidence type="ECO:0000256" key="3">
    <source>
        <dbReference type="ARBA" id="ARBA00022723"/>
    </source>
</evidence>
<dbReference type="Gene3D" id="6.10.250.1450">
    <property type="match status" value="1"/>
</dbReference>
<dbReference type="PANTHER" id="PTHR43578">
    <property type="entry name" value="NADH-QUINONE OXIDOREDUCTASE SUBUNIT F"/>
    <property type="match status" value="1"/>
</dbReference>
<name>R4KJE9_9FIRM</name>
<dbReference type="InterPro" id="IPR019575">
    <property type="entry name" value="Nuop51_4Fe4S-bd"/>
</dbReference>
<dbReference type="KEGG" id="dgi:Desgi_1115"/>
<dbReference type="EMBL" id="CP003273">
    <property type="protein sequence ID" value="AGL00640.1"/>
    <property type="molecule type" value="Genomic_DNA"/>
</dbReference>
<evidence type="ECO:0000256" key="4">
    <source>
        <dbReference type="ARBA" id="ARBA00023004"/>
    </source>
</evidence>
<dbReference type="Gene3D" id="3.40.30.10">
    <property type="entry name" value="Glutaredoxin"/>
    <property type="match status" value="1"/>
</dbReference>
<dbReference type="InterPro" id="IPR011538">
    <property type="entry name" value="Nuo51_FMN-bd"/>
</dbReference>
<comment type="similarity">
    <text evidence="1">Belongs to the complex I 51 kDa subunit family.</text>
</comment>
<keyword evidence="7" id="KW-0830">Ubiquinone</keyword>
<dbReference type="Pfam" id="PF10589">
    <property type="entry name" value="NADH_4Fe-4S"/>
    <property type="match status" value="1"/>
</dbReference>
<evidence type="ECO:0000313" key="8">
    <source>
        <dbReference type="Proteomes" id="UP000013520"/>
    </source>
</evidence>
<dbReference type="STRING" id="767817.Desgi_1115"/>
<keyword evidence="5" id="KW-0411">Iron-sulfur</keyword>
<evidence type="ECO:0000256" key="2">
    <source>
        <dbReference type="ARBA" id="ARBA00022485"/>
    </source>
</evidence>
<dbReference type="InterPro" id="IPR037207">
    <property type="entry name" value="Nuop51_4Fe4S-bd_sf"/>
</dbReference>
<evidence type="ECO:0000313" key="7">
    <source>
        <dbReference type="EMBL" id="AGL00640.1"/>
    </source>
</evidence>
<dbReference type="InterPro" id="IPR001949">
    <property type="entry name" value="NADH-UbQ_OxRdtase_51kDa_CS"/>
</dbReference>
<keyword evidence="4" id="KW-0408">Iron</keyword>
<reference evidence="7 8" key="1">
    <citation type="submission" date="2012-01" db="EMBL/GenBank/DDBJ databases">
        <title>Complete sequence of Desulfotomaculum gibsoniae DSM 7213.</title>
        <authorList>
            <consortium name="US DOE Joint Genome Institute"/>
            <person name="Lucas S."/>
            <person name="Han J."/>
            <person name="Lapidus A."/>
            <person name="Cheng J.-F."/>
            <person name="Goodwin L."/>
            <person name="Pitluck S."/>
            <person name="Peters L."/>
            <person name="Ovchinnikova G."/>
            <person name="Teshima H."/>
            <person name="Detter J.C."/>
            <person name="Han C."/>
            <person name="Tapia R."/>
            <person name="Land M."/>
            <person name="Hauser L."/>
            <person name="Kyrpides N."/>
            <person name="Ivanova N."/>
            <person name="Pagani I."/>
            <person name="Parshina S."/>
            <person name="Plugge C."/>
            <person name="Muyzer G."/>
            <person name="Kuever J."/>
            <person name="Ivanova A."/>
            <person name="Nazina T."/>
            <person name="Klenk H.-P."/>
            <person name="Brambilla E."/>
            <person name="Spring S."/>
            <person name="Stams A.F."/>
            <person name="Woyke T."/>
        </authorList>
    </citation>
    <scope>NUCLEOTIDE SEQUENCE [LARGE SCALE GENOMIC DNA]</scope>
    <source>
        <strain evidence="7 8">DSM 7213</strain>
    </source>
</reference>
<evidence type="ECO:0000259" key="6">
    <source>
        <dbReference type="SMART" id="SM00928"/>
    </source>
</evidence>
<dbReference type="InterPro" id="IPR037225">
    <property type="entry name" value="Nuo51_FMN-bd_sf"/>
</dbReference>
<organism evidence="7 8">
    <name type="scientific">Desulfoscipio gibsoniae DSM 7213</name>
    <dbReference type="NCBI Taxonomy" id="767817"/>
    <lineage>
        <taxon>Bacteria</taxon>
        <taxon>Bacillati</taxon>
        <taxon>Bacillota</taxon>
        <taxon>Clostridia</taxon>
        <taxon>Eubacteriales</taxon>
        <taxon>Desulfallaceae</taxon>
        <taxon>Desulfoscipio</taxon>
    </lineage>
</organism>
<dbReference type="SUPFAM" id="SSF140490">
    <property type="entry name" value="Nqo1C-terminal domain-like"/>
    <property type="match status" value="1"/>
</dbReference>
<keyword evidence="8" id="KW-1185">Reference proteome</keyword>
<dbReference type="Gene3D" id="3.10.20.600">
    <property type="match status" value="1"/>
</dbReference>
<evidence type="ECO:0000256" key="1">
    <source>
        <dbReference type="ARBA" id="ARBA00007523"/>
    </source>
</evidence>
<dbReference type="SUPFAM" id="SSF142984">
    <property type="entry name" value="Nqo1 middle domain-like"/>
    <property type="match status" value="1"/>
</dbReference>
<dbReference type="Pfam" id="PF01512">
    <property type="entry name" value="Complex1_51K"/>
    <property type="match status" value="1"/>
</dbReference>
<dbReference type="GO" id="GO:0010181">
    <property type="term" value="F:FMN binding"/>
    <property type="evidence" value="ECO:0007669"/>
    <property type="project" value="InterPro"/>
</dbReference>
<evidence type="ECO:0000256" key="5">
    <source>
        <dbReference type="ARBA" id="ARBA00023014"/>
    </source>
</evidence>